<dbReference type="GO" id="GO:0000105">
    <property type="term" value="P:L-histidine biosynthetic process"/>
    <property type="evidence" value="ECO:0007669"/>
    <property type="project" value="UniProtKB-UniPathway"/>
</dbReference>
<sequence>MTLFRPCIDLHQGQVKQIVGASLNSDEPTTLKTNFVATHPPAYYAATYRAHGLSGSHVIKLGSDNDAAAKEALAAWPKGLQVGGGITIDNAQEWLDAGAHKVIVTSWLFPNAKFSSARLEALCAKIGKESIVVDVSCKRRGDKWIVAMNKWQTPTNTEVNKETLDYMAQYCSEFLVHAADVEGLCQGIDEDLVKRLGEWCTIPCTYAGGGKETGDLQLVEKLSDGKVDLTFGSALDMFGGTGVKFDDCVAWNRSKGQVQQ</sequence>
<organism evidence="13 14">
    <name type="scientific">Powellomyces hirtus</name>
    <dbReference type="NCBI Taxonomy" id="109895"/>
    <lineage>
        <taxon>Eukaryota</taxon>
        <taxon>Fungi</taxon>
        <taxon>Fungi incertae sedis</taxon>
        <taxon>Chytridiomycota</taxon>
        <taxon>Chytridiomycota incertae sedis</taxon>
        <taxon>Chytridiomycetes</taxon>
        <taxon>Spizellomycetales</taxon>
        <taxon>Powellomycetaceae</taxon>
        <taxon>Powellomyces</taxon>
    </lineage>
</organism>
<keyword evidence="7 11" id="KW-0368">Histidine biosynthesis</keyword>
<comment type="similarity">
    <text evidence="3 11">Belongs to the HisA/HisF family.</text>
</comment>
<comment type="catalytic activity">
    <reaction evidence="1 12">
        <text>1-(5-phospho-beta-D-ribosyl)-5-[(5-phospho-beta-D-ribosylamino)methylideneamino]imidazole-4-carboxamide = 5-[(5-phospho-1-deoxy-D-ribulos-1-ylimino)methylamino]-1-(5-phospho-beta-D-ribosyl)imidazole-4-carboxamide</text>
        <dbReference type="Rhea" id="RHEA:15469"/>
        <dbReference type="ChEBI" id="CHEBI:58435"/>
        <dbReference type="ChEBI" id="CHEBI:58525"/>
        <dbReference type="EC" id="5.3.1.16"/>
    </reaction>
</comment>
<evidence type="ECO:0000256" key="4">
    <source>
        <dbReference type="ARBA" id="ARBA00012550"/>
    </source>
</evidence>
<evidence type="ECO:0000256" key="6">
    <source>
        <dbReference type="ARBA" id="ARBA00022605"/>
    </source>
</evidence>
<dbReference type="EMBL" id="QEAQ01000004">
    <property type="protein sequence ID" value="TPX62126.1"/>
    <property type="molecule type" value="Genomic_DNA"/>
</dbReference>
<dbReference type="PANTHER" id="PTHR43090:SF2">
    <property type="entry name" value="1-(5-PHOSPHORIBOSYL)-5-[(5-PHOSPHORIBOSYLAMINO)METHYLIDENEAMINO] IMIDAZOLE-4-CARBOXAMIDE ISOMERASE"/>
    <property type="match status" value="1"/>
</dbReference>
<dbReference type="InterPro" id="IPR011858">
    <property type="entry name" value="His6/HISN3"/>
</dbReference>
<keyword evidence="6 11" id="KW-0028">Amino-acid biosynthesis</keyword>
<dbReference type="InterPro" id="IPR044524">
    <property type="entry name" value="Isoase_HisA-like"/>
</dbReference>
<evidence type="ECO:0000256" key="2">
    <source>
        <dbReference type="ARBA" id="ARBA00005133"/>
    </source>
</evidence>
<evidence type="ECO:0000256" key="11">
    <source>
        <dbReference type="RuleBase" id="RU003657"/>
    </source>
</evidence>
<dbReference type="Pfam" id="PF00977">
    <property type="entry name" value="His_biosynth"/>
    <property type="match status" value="1"/>
</dbReference>
<dbReference type="GO" id="GO:0000162">
    <property type="term" value="P:L-tryptophan biosynthetic process"/>
    <property type="evidence" value="ECO:0007669"/>
    <property type="project" value="TreeGrafter"/>
</dbReference>
<keyword evidence="8 12" id="KW-0413">Isomerase</keyword>
<dbReference type="SUPFAM" id="SSF51366">
    <property type="entry name" value="Ribulose-phoshate binding barrel"/>
    <property type="match status" value="1"/>
</dbReference>
<evidence type="ECO:0000313" key="13">
    <source>
        <dbReference type="EMBL" id="TPX62126.1"/>
    </source>
</evidence>
<dbReference type="GO" id="GO:0003949">
    <property type="term" value="F:1-(5-phosphoribosyl)-5-[(5-phosphoribosylamino)methylideneamino]imidazole-4-carboxamide isomerase activity"/>
    <property type="evidence" value="ECO:0007669"/>
    <property type="project" value="UniProtKB-EC"/>
</dbReference>
<dbReference type="FunFam" id="3.20.20.70:FF:000110">
    <property type="entry name" value="1-(5-phosphoribosyl)-5-[(5-phosphoribosylamino)methylideneamino] imidazole-4-carboxamide isomerase, chloroplastic"/>
    <property type="match status" value="1"/>
</dbReference>
<protein>
    <recommendedName>
        <fullName evidence="5 12">1-(5-phosphoribosyl)-5-[(5-phosphoribosylamino)methylideneamino] imidazole-4-carboxamide isomerase</fullName>
        <ecNumber evidence="4 12">5.3.1.16</ecNumber>
    </recommendedName>
    <alternativeName>
        <fullName evidence="10 12">5-proFAR isomerase</fullName>
    </alternativeName>
    <alternativeName>
        <fullName evidence="9 12">Phosphoribosylformimino-5-aminoimidazole carboxamide ribotide isomerase</fullName>
    </alternativeName>
</protein>
<comment type="pathway">
    <text evidence="2 12">Amino-acid biosynthesis; L-histidine biosynthesis; L-histidine from 5-phospho-alpha-D-ribose 1-diphosphate: step 4/9.</text>
</comment>
<dbReference type="Gene3D" id="3.20.20.70">
    <property type="entry name" value="Aldolase class I"/>
    <property type="match status" value="1"/>
</dbReference>
<evidence type="ECO:0000256" key="3">
    <source>
        <dbReference type="ARBA" id="ARBA00009667"/>
    </source>
</evidence>
<dbReference type="UniPathway" id="UPA00031">
    <property type="reaction ID" value="UER00009"/>
</dbReference>
<dbReference type="InterPro" id="IPR013785">
    <property type="entry name" value="Aldolase_TIM"/>
</dbReference>
<dbReference type="PANTHER" id="PTHR43090">
    <property type="entry name" value="1-(5-PHOSPHORIBOSYL)-5-[(5-PHOSPHORIBOSYLAMINO)METHYLIDENEAMINO] IMIDAZOLE-4-CARBOXAMIDE ISOMERASE"/>
    <property type="match status" value="1"/>
</dbReference>
<proteinExistence type="inferred from homology"/>
<comment type="subcellular location">
    <subcellularLocation>
        <location evidence="12">Cytoplasm</location>
    </subcellularLocation>
</comment>
<comment type="caution">
    <text evidence="13">The sequence shown here is derived from an EMBL/GenBank/DDBJ whole genome shotgun (WGS) entry which is preliminary data.</text>
</comment>
<evidence type="ECO:0000256" key="9">
    <source>
        <dbReference type="ARBA" id="ARBA00030547"/>
    </source>
</evidence>
<evidence type="ECO:0000256" key="8">
    <source>
        <dbReference type="ARBA" id="ARBA00023235"/>
    </source>
</evidence>
<dbReference type="AlphaFoldDB" id="A0A507EFV2"/>
<evidence type="ECO:0000256" key="10">
    <source>
        <dbReference type="ARBA" id="ARBA00031376"/>
    </source>
</evidence>
<dbReference type="EC" id="5.3.1.16" evidence="4 12"/>
<evidence type="ECO:0000256" key="12">
    <source>
        <dbReference type="RuleBase" id="RU364022"/>
    </source>
</evidence>
<keyword evidence="12" id="KW-0963">Cytoplasm</keyword>
<evidence type="ECO:0000256" key="1">
    <source>
        <dbReference type="ARBA" id="ARBA00000901"/>
    </source>
</evidence>
<dbReference type="CDD" id="cd04723">
    <property type="entry name" value="HisA_HisF"/>
    <property type="match status" value="1"/>
</dbReference>
<name>A0A507EFV2_9FUNG</name>
<accession>A0A507EFV2</accession>
<gene>
    <name evidence="13" type="primary">HIS6</name>
    <name evidence="13" type="ORF">PhCBS80983_g00663</name>
</gene>
<dbReference type="InterPro" id="IPR011060">
    <property type="entry name" value="RibuloseP-bd_barrel"/>
</dbReference>
<keyword evidence="14" id="KW-1185">Reference proteome</keyword>
<evidence type="ECO:0000256" key="7">
    <source>
        <dbReference type="ARBA" id="ARBA00023102"/>
    </source>
</evidence>
<reference evidence="13 14" key="1">
    <citation type="journal article" date="2019" name="Sci. Rep.">
        <title>Comparative genomics of chytrid fungi reveal insights into the obligate biotrophic and pathogenic lifestyle of Synchytrium endobioticum.</title>
        <authorList>
            <person name="van de Vossenberg B.T.L.H."/>
            <person name="Warris S."/>
            <person name="Nguyen H.D.T."/>
            <person name="van Gent-Pelzer M.P.E."/>
            <person name="Joly D.L."/>
            <person name="van de Geest H.C."/>
            <person name="Bonants P.J.M."/>
            <person name="Smith D.S."/>
            <person name="Levesque C.A."/>
            <person name="van der Lee T.A.J."/>
        </authorList>
    </citation>
    <scope>NUCLEOTIDE SEQUENCE [LARGE SCALE GENOMIC DNA]</scope>
    <source>
        <strain evidence="13 14">CBS 809.83</strain>
    </source>
</reference>
<dbReference type="STRING" id="109895.A0A507EFV2"/>
<dbReference type="NCBIfam" id="TIGR02129">
    <property type="entry name" value="hisA_euk"/>
    <property type="match status" value="1"/>
</dbReference>
<dbReference type="InterPro" id="IPR006062">
    <property type="entry name" value="His_biosynth"/>
</dbReference>
<evidence type="ECO:0000313" key="14">
    <source>
        <dbReference type="Proteomes" id="UP000318582"/>
    </source>
</evidence>
<dbReference type="Proteomes" id="UP000318582">
    <property type="component" value="Unassembled WGS sequence"/>
</dbReference>
<dbReference type="GO" id="GO:0005737">
    <property type="term" value="C:cytoplasm"/>
    <property type="evidence" value="ECO:0007669"/>
    <property type="project" value="UniProtKB-SubCell"/>
</dbReference>
<evidence type="ECO:0000256" key="5">
    <source>
        <dbReference type="ARBA" id="ARBA00018464"/>
    </source>
</evidence>